<protein>
    <submittedName>
        <fullName evidence="1">Uncharacterized protein</fullName>
    </submittedName>
</protein>
<evidence type="ECO:0000313" key="1">
    <source>
        <dbReference type="EMBL" id="CUS96578.1"/>
    </source>
</evidence>
<organism evidence="1 2">
    <name type="scientific">Kryptobacter tengchongensis</name>
    <dbReference type="NCBI Taxonomy" id="1643429"/>
    <lineage>
        <taxon>Bacteria</taxon>
        <taxon>Pseudomonadati</taxon>
        <taxon>Candidatus Kryptoniota</taxon>
        <taxon>Candidatus Kryptobacter</taxon>
    </lineage>
</organism>
<accession>A0A656D2U8</accession>
<keyword evidence="2" id="KW-1185">Reference proteome</keyword>
<evidence type="ECO:0000313" key="2">
    <source>
        <dbReference type="Proteomes" id="UP000243065"/>
    </source>
</evidence>
<gene>
    <name evidence="1" type="ORF">JGI24_00128</name>
</gene>
<reference evidence="1 2" key="1">
    <citation type="submission" date="2015-11" db="EMBL/GenBank/DDBJ databases">
        <authorList>
            <person name="Varghese N."/>
        </authorList>
    </citation>
    <scope>NUCLEOTIDE SEQUENCE [LARGE SCALE GENOMIC DNA]</scope>
    <source>
        <strain evidence="1 2">JGI-24</strain>
    </source>
</reference>
<dbReference type="EMBL" id="CZVU01000003">
    <property type="protein sequence ID" value="CUS96578.1"/>
    <property type="molecule type" value="Genomic_DNA"/>
</dbReference>
<dbReference type="Proteomes" id="UP000243065">
    <property type="component" value="Unassembled WGS sequence"/>
</dbReference>
<sequence>MQNKLIKEINSVADLPKISSVILPKEFELQPNISEVFELEFAYYECKFLNIL</sequence>
<name>A0A656D2U8_KRYT1</name>
<dbReference type="AlphaFoldDB" id="A0A656D2U8"/>
<proteinExistence type="predicted"/>